<evidence type="ECO:0000256" key="2">
    <source>
        <dbReference type="ARBA" id="ARBA00023315"/>
    </source>
</evidence>
<dbReference type="EMBL" id="SRLB01000061">
    <property type="protein sequence ID" value="TGD92491.1"/>
    <property type="molecule type" value="Genomic_DNA"/>
</dbReference>
<dbReference type="CDD" id="cd04301">
    <property type="entry name" value="NAT_SF"/>
    <property type="match status" value="1"/>
</dbReference>
<gene>
    <name evidence="4" type="ORF">EU555_34650</name>
</gene>
<dbReference type="Gene3D" id="3.40.630.30">
    <property type="match status" value="1"/>
</dbReference>
<dbReference type="Proteomes" id="UP000297535">
    <property type="component" value="Unassembled WGS sequence"/>
</dbReference>
<feature type="domain" description="N-acetyltransferase" evidence="3">
    <location>
        <begin position="3"/>
        <end position="159"/>
    </location>
</feature>
<keyword evidence="2" id="KW-0012">Acyltransferase</keyword>
<dbReference type="InterPro" id="IPR000182">
    <property type="entry name" value="GNAT_dom"/>
</dbReference>
<dbReference type="GO" id="GO:0016747">
    <property type="term" value="F:acyltransferase activity, transferring groups other than amino-acyl groups"/>
    <property type="evidence" value="ECO:0007669"/>
    <property type="project" value="InterPro"/>
</dbReference>
<evidence type="ECO:0000259" key="3">
    <source>
        <dbReference type="PROSITE" id="PS51186"/>
    </source>
</evidence>
<dbReference type="PANTHER" id="PTHR43877">
    <property type="entry name" value="AMINOALKYLPHOSPHONATE N-ACETYLTRANSFERASE-RELATED-RELATED"/>
    <property type="match status" value="1"/>
</dbReference>
<dbReference type="PROSITE" id="PS51186">
    <property type="entry name" value="GNAT"/>
    <property type="match status" value="1"/>
</dbReference>
<keyword evidence="1 4" id="KW-0808">Transferase</keyword>
<dbReference type="InterPro" id="IPR016181">
    <property type="entry name" value="Acyl_CoA_acyltransferase"/>
</dbReference>
<protein>
    <submittedName>
        <fullName evidence="4">GNAT family N-acetyltransferase</fullName>
    </submittedName>
</protein>
<dbReference type="SUPFAM" id="SSF55729">
    <property type="entry name" value="Acyl-CoA N-acyltransferases (Nat)"/>
    <property type="match status" value="1"/>
</dbReference>
<dbReference type="AlphaFoldDB" id="A0A4Z0NEC4"/>
<sequence length="159" mass="17556">MLPLIREAVGGDEAALRRLAWLLWDHHHAACPERFRTADEITGATERSPPPFQVAERVHVAEVSGEVAGYARAVLREAPQSLAYRPQRVVILTEIAVLPGYRGLGLGRALMTAVRDWAYASCAEAIEVPVFGFNRHALALYEGMGFAPWLLQLRCPLTV</sequence>
<organism evidence="4 5">
    <name type="scientific">Methylobacterium nonmethylotrophicum</name>
    <dbReference type="NCBI Taxonomy" id="1141884"/>
    <lineage>
        <taxon>Bacteria</taxon>
        <taxon>Pseudomonadati</taxon>
        <taxon>Pseudomonadota</taxon>
        <taxon>Alphaproteobacteria</taxon>
        <taxon>Hyphomicrobiales</taxon>
        <taxon>Methylobacteriaceae</taxon>
        <taxon>Methylobacterium</taxon>
    </lineage>
</organism>
<dbReference type="Pfam" id="PF00583">
    <property type="entry name" value="Acetyltransf_1"/>
    <property type="match status" value="1"/>
</dbReference>
<evidence type="ECO:0000256" key="1">
    <source>
        <dbReference type="ARBA" id="ARBA00022679"/>
    </source>
</evidence>
<proteinExistence type="predicted"/>
<dbReference type="InterPro" id="IPR050832">
    <property type="entry name" value="Bact_Acetyltransf"/>
</dbReference>
<evidence type="ECO:0000313" key="4">
    <source>
        <dbReference type="EMBL" id="TGD92491.1"/>
    </source>
</evidence>
<accession>A0A4Z0NEC4</accession>
<dbReference type="OrthoDB" id="9803907at2"/>
<evidence type="ECO:0000313" key="5">
    <source>
        <dbReference type="Proteomes" id="UP000297535"/>
    </source>
</evidence>
<dbReference type="RefSeq" id="WP_135419851.1">
    <property type="nucleotide sequence ID" value="NZ_SRLB01000061.1"/>
</dbReference>
<comment type="caution">
    <text evidence="4">The sequence shown here is derived from an EMBL/GenBank/DDBJ whole genome shotgun (WGS) entry which is preliminary data.</text>
</comment>
<name>A0A4Z0NEC4_9HYPH</name>
<reference evidence="4 5" key="1">
    <citation type="submission" date="2019-04" db="EMBL/GenBank/DDBJ databases">
        <authorList>
            <person name="Feng G."/>
            <person name="Zhu H."/>
        </authorList>
    </citation>
    <scope>NUCLEOTIDE SEQUENCE [LARGE SCALE GENOMIC DNA]</scope>
    <source>
        <strain evidence="4 5">6HR-1</strain>
    </source>
</reference>
<keyword evidence="5" id="KW-1185">Reference proteome</keyword>